<evidence type="ECO:0000256" key="2">
    <source>
        <dbReference type="ARBA" id="ARBA00023235"/>
    </source>
</evidence>
<dbReference type="Pfam" id="PF00849">
    <property type="entry name" value="PseudoU_synth_2"/>
    <property type="match status" value="1"/>
</dbReference>
<dbReference type="SUPFAM" id="SSF55120">
    <property type="entry name" value="Pseudouridine synthase"/>
    <property type="match status" value="1"/>
</dbReference>
<dbReference type="InterPro" id="IPR036986">
    <property type="entry name" value="S4_RNA-bd_sf"/>
</dbReference>
<dbReference type="EC" id="5.4.99.-" evidence="4"/>
<dbReference type="GO" id="GO:0006364">
    <property type="term" value="P:rRNA processing"/>
    <property type="evidence" value="ECO:0007669"/>
    <property type="project" value="UniProtKB-ARBA"/>
</dbReference>
<dbReference type="Proteomes" id="UP000256424">
    <property type="component" value="Unassembled WGS sequence"/>
</dbReference>
<evidence type="ECO:0000313" key="6">
    <source>
        <dbReference type="EMBL" id="RDU72314.1"/>
    </source>
</evidence>
<reference evidence="6 7" key="1">
    <citation type="submission" date="2018-04" db="EMBL/GenBank/DDBJ databases">
        <title>Novel Campyloabacter and Helicobacter Species and Strains.</title>
        <authorList>
            <person name="Mannion A.J."/>
            <person name="Shen Z."/>
            <person name="Fox J.G."/>
        </authorList>
    </citation>
    <scope>NUCLEOTIDE SEQUENCE [LARGE SCALE GENOMIC DNA]</scope>
    <source>
        <strain evidence="6 7">MIT 97-5075</strain>
    </source>
</reference>
<dbReference type="AlphaFoldDB" id="A0A3D8J602"/>
<organism evidence="6 7">
    <name type="scientific">Helicobacter aurati</name>
    <dbReference type="NCBI Taxonomy" id="137778"/>
    <lineage>
        <taxon>Bacteria</taxon>
        <taxon>Pseudomonadati</taxon>
        <taxon>Campylobacterota</taxon>
        <taxon>Epsilonproteobacteria</taxon>
        <taxon>Campylobacterales</taxon>
        <taxon>Helicobacteraceae</taxon>
        <taxon>Helicobacter</taxon>
    </lineage>
</organism>
<comment type="similarity">
    <text evidence="1 4">Belongs to the pseudouridine synthase RsuA family.</text>
</comment>
<keyword evidence="7" id="KW-1185">Reference proteome</keyword>
<keyword evidence="2 4" id="KW-0413">Isomerase</keyword>
<dbReference type="InterPro" id="IPR050343">
    <property type="entry name" value="RsuA_PseudoU_synthase"/>
</dbReference>
<comment type="caution">
    <text evidence="6">The sequence shown here is derived from an EMBL/GenBank/DDBJ whole genome shotgun (WGS) entry which is preliminary data.</text>
</comment>
<dbReference type="Gene3D" id="3.30.70.1560">
    <property type="entry name" value="Alpha-L RNA-binding motif"/>
    <property type="match status" value="1"/>
</dbReference>
<dbReference type="InterPro" id="IPR018496">
    <property type="entry name" value="PsdUridine_synth_RsuA/RluB_CS"/>
</dbReference>
<dbReference type="InterPro" id="IPR020094">
    <property type="entry name" value="TruA/RsuA/RluB/E/F_N"/>
</dbReference>
<dbReference type="OrthoDB" id="9807213at2"/>
<dbReference type="SUPFAM" id="SSF55174">
    <property type="entry name" value="Alpha-L RNA-binding motif"/>
    <property type="match status" value="1"/>
</dbReference>
<dbReference type="PANTHER" id="PTHR47683">
    <property type="entry name" value="PSEUDOURIDINE SYNTHASE FAMILY PROTEIN-RELATED"/>
    <property type="match status" value="1"/>
</dbReference>
<evidence type="ECO:0000256" key="3">
    <source>
        <dbReference type="PROSITE-ProRule" id="PRU00182"/>
    </source>
</evidence>
<evidence type="ECO:0000313" key="7">
    <source>
        <dbReference type="Proteomes" id="UP000256424"/>
    </source>
</evidence>
<dbReference type="PROSITE" id="PS50889">
    <property type="entry name" value="S4"/>
    <property type="match status" value="1"/>
</dbReference>
<proteinExistence type="inferred from homology"/>
<protein>
    <recommendedName>
        <fullName evidence="4">Pseudouridine synthase</fullName>
        <ecNumber evidence="4">5.4.99.-</ecNumber>
    </recommendedName>
</protein>
<gene>
    <name evidence="6" type="ORF">CQA66_05415</name>
</gene>
<dbReference type="InterPro" id="IPR000748">
    <property type="entry name" value="PsdUridine_synth_RsuA/RluB/E/F"/>
</dbReference>
<dbReference type="PROSITE" id="PS01149">
    <property type="entry name" value="PSI_RSU"/>
    <property type="match status" value="1"/>
</dbReference>
<dbReference type="InterPro" id="IPR020103">
    <property type="entry name" value="PsdUridine_synth_cat_dom_sf"/>
</dbReference>
<evidence type="ECO:0000256" key="4">
    <source>
        <dbReference type="RuleBase" id="RU003887"/>
    </source>
</evidence>
<evidence type="ECO:0000256" key="1">
    <source>
        <dbReference type="ARBA" id="ARBA00008348"/>
    </source>
</evidence>
<dbReference type="PANTHER" id="PTHR47683:SF2">
    <property type="entry name" value="RNA-BINDING S4 DOMAIN-CONTAINING PROTEIN"/>
    <property type="match status" value="1"/>
</dbReference>
<dbReference type="NCBIfam" id="TIGR00093">
    <property type="entry name" value="pseudouridine synthase"/>
    <property type="match status" value="1"/>
</dbReference>
<evidence type="ECO:0000259" key="5">
    <source>
        <dbReference type="Pfam" id="PF00849"/>
    </source>
</evidence>
<sequence>MRLNHFIALHSKYSRRESDKLIETGRVRINQILASRFTNVPTLAIQNPREAQKDFRIFIDGKLLNYVSGHAKRRWSAIVYHKKKGELVSKVDPRGRPVIYDSLDSKYAHFMPVGRLDFASEGLLILSDNREVVRLLMESSLKRVYLVKIDSVVHQKIIDAMTNGLSLKNSKAGGHALGSSVSMDFPAMDFQILKNGKFSKLKLSLNQGRNREIRRFFAHFRANVLDLKRVSYGFVSLNALPLGTTRFFTKDEYRELKNFMSLQKSNIEITIKNNTD</sequence>
<dbReference type="GO" id="GO:0009982">
    <property type="term" value="F:pseudouridine synthase activity"/>
    <property type="evidence" value="ECO:0007669"/>
    <property type="project" value="InterPro"/>
</dbReference>
<dbReference type="GO" id="GO:0001522">
    <property type="term" value="P:pseudouridine synthesis"/>
    <property type="evidence" value="ECO:0007669"/>
    <property type="project" value="InterPro"/>
</dbReference>
<dbReference type="InterPro" id="IPR042092">
    <property type="entry name" value="PsdUridine_s_RsuA/RluB/E/F_cat"/>
</dbReference>
<feature type="domain" description="Pseudouridine synthase RsuA/RluA-like" evidence="5">
    <location>
        <begin position="78"/>
        <end position="219"/>
    </location>
</feature>
<keyword evidence="3" id="KW-0694">RNA-binding</keyword>
<dbReference type="RefSeq" id="WP_104762340.1">
    <property type="nucleotide sequence ID" value="NZ_FZPM01000003.1"/>
</dbReference>
<dbReference type="Gene3D" id="3.10.290.10">
    <property type="entry name" value="RNA-binding S4 domain"/>
    <property type="match status" value="1"/>
</dbReference>
<dbReference type="Gene3D" id="3.30.70.580">
    <property type="entry name" value="Pseudouridine synthase I, catalytic domain, N-terminal subdomain"/>
    <property type="match status" value="1"/>
</dbReference>
<dbReference type="GO" id="GO:0140098">
    <property type="term" value="F:catalytic activity, acting on RNA"/>
    <property type="evidence" value="ECO:0007669"/>
    <property type="project" value="UniProtKB-ARBA"/>
</dbReference>
<name>A0A3D8J602_9HELI</name>
<dbReference type="InterPro" id="IPR006145">
    <property type="entry name" value="PsdUridine_synth_RsuA/RluA"/>
</dbReference>
<dbReference type="EMBL" id="NXLW01000008">
    <property type="protein sequence ID" value="RDU72314.1"/>
    <property type="molecule type" value="Genomic_DNA"/>
</dbReference>
<accession>A0A3D8J602</accession>
<dbReference type="GO" id="GO:0003723">
    <property type="term" value="F:RNA binding"/>
    <property type="evidence" value="ECO:0007669"/>
    <property type="project" value="UniProtKB-KW"/>
</dbReference>